<evidence type="ECO:0000313" key="1">
    <source>
        <dbReference type="EMBL" id="EIM27515.1"/>
    </source>
</evidence>
<dbReference type="EMBL" id="JH660645">
    <property type="protein sequence ID" value="EIM27515.1"/>
    <property type="molecule type" value="Genomic_DNA"/>
</dbReference>
<dbReference type="AlphaFoldDB" id="I4YU73"/>
<evidence type="ECO:0000313" key="2">
    <source>
        <dbReference type="Proteomes" id="UP000003947"/>
    </source>
</evidence>
<accession>I4YU73</accession>
<sequence>MPFDPTHNVSLTAEPALFIRAQNRSSRHRDMGEAVRVSLRLFQRLERQNQRNRAARPSDQACG</sequence>
<dbReference type="STRING" id="864069.MicloDRAFT_00040830"/>
<protein>
    <submittedName>
        <fullName evidence="1">Uncharacterized protein</fullName>
    </submittedName>
</protein>
<gene>
    <name evidence="1" type="ORF">MicloDRAFT_00040830</name>
</gene>
<proteinExistence type="predicted"/>
<keyword evidence="2" id="KW-1185">Reference proteome</keyword>
<organism evidence="1 2">
    <name type="scientific">Microvirga lotononidis</name>
    <dbReference type="NCBI Taxonomy" id="864069"/>
    <lineage>
        <taxon>Bacteria</taxon>
        <taxon>Pseudomonadati</taxon>
        <taxon>Pseudomonadota</taxon>
        <taxon>Alphaproteobacteria</taxon>
        <taxon>Hyphomicrobiales</taxon>
        <taxon>Methylobacteriaceae</taxon>
        <taxon>Microvirga</taxon>
    </lineage>
</organism>
<dbReference type="Proteomes" id="UP000003947">
    <property type="component" value="Unassembled WGS sequence"/>
</dbReference>
<name>I4YU73_9HYPH</name>
<dbReference type="PATRIC" id="fig|864069.3.peg.4421"/>
<reference evidence="1 2" key="1">
    <citation type="submission" date="2012-02" db="EMBL/GenBank/DDBJ databases">
        <title>Improved High-Quality Draft sequence of Microvirga sp. WSM3557.</title>
        <authorList>
            <consortium name="US DOE Joint Genome Institute"/>
            <person name="Lucas S."/>
            <person name="Han J."/>
            <person name="Lapidus A."/>
            <person name="Cheng J.-F."/>
            <person name="Goodwin L."/>
            <person name="Pitluck S."/>
            <person name="Peters L."/>
            <person name="Zhang X."/>
            <person name="Detter J.C."/>
            <person name="Han C."/>
            <person name="Tapia R."/>
            <person name="Land M."/>
            <person name="Hauser L."/>
            <person name="Kyrpides N."/>
            <person name="Ivanova N."/>
            <person name="Pagani I."/>
            <person name="Brau L."/>
            <person name="Yates R."/>
            <person name="O'Hara G."/>
            <person name="Rui T."/>
            <person name="Howieson J."/>
            <person name="Reeve W."/>
            <person name="Woyke T."/>
        </authorList>
    </citation>
    <scope>NUCLEOTIDE SEQUENCE [LARGE SCALE GENOMIC DNA]</scope>
    <source>
        <strain evidence="1 2">WSM3557</strain>
    </source>
</reference>
<dbReference type="HOGENOM" id="CLU_2880856_0_0_5"/>